<feature type="coiled-coil region" evidence="1">
    <location>
        <begin position="52"/>
        <end position="79"/>
    </location>
</feature>
<dbReference type="OrthoDB" id="5428081at2759"/>
<sequence>MVSPQAVRRGILTASITIITATGAIYGAGLKSNHELKQERKRRQEATPEDMITQLEAVRSNLVREKTELEIKIAKFTARRIGNAEENKGAR</sequence>
<organism evidence="2 3">
    <name type="scientific">Melanomma pulvis-pyrius CBS 109.77</name>
    <dbReference type="NCBI Taxonomy" id="1314802"/>
    <lineage>
        <taxon>Eukaryota</taxon>
        <taxon>Fungi</taxon>
        <taxon>Dikarya</taxon>
        <taxon>Ascomycota</taxon>
        <taxon>Pezizomycotina</taxon>
        <taxon>Dothideomycetes</taxon>
        <taxon>Pleosporomycetidae</taxon>
        <taxon>Pleosporales</taxon>
        <taxon>Melanommataceae</taxon>
        <taxon>Melanomma</taxon>
    </lineage>
</organism>
<evidence type="ECO:0000313" key="2">
    <source>
        <dbReference type="EMBL" id="KAF2798536.1"/>
    </source>
</evidence>
<keyword evidence="3" id="KW-1185">Reference proteome</keyword>
<dbReference type="Proteomes" id="UP000799757">
    <property type="component" value="Unassembled WGS sequence"/>
</dbReference>
<evidence type="ECO:0000313" key="3">
    <source>
        <dbReference type="Proteomes" id="UP000799757"/>
    </source>
</evidence>
<evidence type="ECO:0000256" key="1">
    <source>
        <dbReference type="SAM" id="Coils"/>
    </source>
</evidence>
<gene>
    <name evidence="2" type="ORF">K505DRAFT_357457</name>
</gene>
<dbReference type="EMBL" id="MU001782">
    <property type="protein sequence ID" value="KAF2798536.1"/>
    <property type="molecule type" value="Genomic_DNA"/>
</dbReference>
<name>A0A6A6XPQ7_9PLEO</name>
<accession>A0A6A6XPQ7</accession>
<keyword evidence="1" id="KW-0175">Coiled coil</keyword>
<proteinExistence type="predicted"/>
<protein>
    <submittedName>
        <fullName evidence="2">Uncharacterized protein</fullName>
    </submittedName>
</protein>
<dbReference type="AlphaFoldDB" id="A0A6A6XPQ7"/>
<reference evidence="2" key="1">
    <citation type="journal article" date="2020" name="Stud. Mycol.">
        <title>101 Dothideomycetes genomes: a test case for predicting lifestyles and emergence of pathogens.</title>
        <authorList>
            <person name="Haridas S."/>
            <person name="Albert R."/>
            <person name="Binder M."/>
            <person name="Bloem J."/>
            <person name="Labutti K."/>
            <person name="Salamov A."/>
            <person name="Andreopoulos B."/>
            <person name="Baker S."/>
            <person name="Barry K."/>
            <person name="Bills G."/>
            <person name="Bluhm B."/>
            <person name="Cannon C."/>
            <person name="Castanera R."/>
            <person name="Culley D."/>
            <person name="Daum C."/>
            <person name="Ezra D."/>
            <person name="Gonzalez J."/>
            <person name="Henrissat B."/>
            <person name="Kuo A."/>
            <person name="Liang C."/>
            <person name="Lipzen A."/>
            <person name="Lutzoni F."/>
            <person name="Magnuson J."/>
            <person name="Mondo S."/>
            <person name="Nolan M."/>
            <person name="Ohm R."/>
            <person name="Pangilinan J."/>
            <person name="Park H.-J."/>
            <person name="Ramirez L."/>
            <person name="Alfaro M."/>
            <person name="Sun H."/>
            <person name="Tritt A."/>
            <person name="Yoshinaga Y."/>
            <person name="Zwiers L.-H."/>
            <person name="Turgeon B."/>
            <person name="Goodwin S."/>
            <person name="Spatafora J."/>
            <person name="Crous P."/>
            <person name="Grigoriev I."/>
        </authorList>
    </citation>
    <scope>NUCLEOTIDE SEQUENCE</scope>
    <source>
        <strain evidence="2">CBS 109.77</strain>
    </source>
</reference>